<dbReference type="Proteomes" id="UP000504882">
    <property type="component" value="Unassembled WGS sequence"/>
</dbReference>
<accession>A0ABY2E693</accession>
<dbReference type="Gene3D" id="2.40.380.10">
    <property type="entry name" value="FomD-like"/>
    <property type="match status" value="1"/>
</dbReference>
<reference evidence="3 4" key="1">
    <citation type="submission" date="2019-03" db="EMBL/GenBank/DDBJ databases">
        <title>Genomic features of bacteria from cold environments.</title>
        <authorList>
            <person name="Shen L."/>
        </authorList>
    </citation>
    <scope>NUCLEOTIDE SEQUENCE [LARGE SCALE GENOMIC DNA]</scope>
    <source>
        <strain evidence="4">T3246-1</strain>
    </source>
</reference>
<feature type="region of interest" description="Disordered" evidence="1">
    <location>
        <begin position="47"/>
        <end position="70"/>
    </location>
</feature>
<dbReference type="Pfam" id="PF04167">
    <property type="entry name" value="DUF402"/>
    <property type="match status" value="1"/>
</dbReference>
<dbReference type="InterPro" id="IPR035930">
    <property type="entry name" value="FomD-like_sf"/>
</dbReference>
<name>A0ABY2E693_9MICO</name>
<evidence type="ECO:0000313" key="3">
    <source>
        <dbReference type="EMBL" id="TDE94783.1"/>
    </source>
</evidence>
<dbReference type="RefSeq" id="WP_133107193.1">
    <property type="nucleotide sequence ID" value="NZ_SMNA01000004.1"/>
</dbReference>
<proteinExistence type="predicted"/>
<evidence type="ECO:0000313" key="4">
    <source>
        <dbReference type="Proteomes" id="UP000504882"/>
    </source>
</evidence>
<evidence type="ECO:0000256" key="1">
    <source>
        <dbReference type="SAM" id="MobiDB-lite"/>
    </source>
</evidence>
<comment type="caution">
    <text evidence="3">The sequence shown here is derived from an EMBL/GenBank/DDBJ whole genome shotgun (WGS) entry which is preliminary data.</text>
</comment>
<organism evidence="3 4">
    <name type="scientific">Occultella glacieicola</name>
    <dbReference type="NCBI Taxonomy" id="2518684"/>
    <lineage>
        <taxon>Bacteria</taxon>
        <taxon>Bacillati</taxon>
        <taxon>Actinomycetota</taxon>
        <taxon>Actinomycetes</taxon>
        <taxon>Micrococcales</taxon>
        <taxon>Ruaniaceae</taxon>
        <taxon>Occultella</taxon>
    </lineage>
</organism>
<feature type="domain" description="DUF402" evidence="2">
    <location>
        <begin position="69"/>
        <end position="163"/>
    </location>
</feature>
<sequence>MSPGSAGRPPVVTICKQKLRGGRGCWQAYLVELDHDGIWLFTPAGSRYRSSDGTSEDSCEVEGGAGPGLDSLSLVPGPSERWLATWRVPERPLQVSVEVCDWVRRDRDVIVFMDWELDPFRLRSGLVAVEDLDDFADVRAHGLLGRDQAELALAAAASTERGMKLRTAPFDDRGDLRLAACGEAALPALVDVPHPFDV</sequence>
<evidence type="ECO:0000259" key="2">
    <source>
        <dbReference type="Pfam" id="PF04167"/>
    </source>
</evidence>
<keyword evidence="4" id="KW-1185">Reference proteome</keyword>
<protein>
    <recommendedName>
        <fullName evidence="2">DUF402 domain-containing protein</fullName>
    </recommendedName>
</protein>
<dbReference type="InterPro" id="IPR007295">
    <property type="entry name" value="DUF402"/>
</dbReference>
<gene>
    <name evidence="3" type="ORF">EXU48_08270</name>
</gene>
<dbReference type="SUPFAM" id="SSF159234">
    <property type="entry name" value="FomD-like"/>
    <property type="match status" value="1"/>
</dbReference>
<dbReference type="EMBL" id="SMNA01000004">
    <property type="protein sequence ID" value="TDE94783.1"/>
    <property type="molecule type" value="Genomic_DNA"/>
</dbReference>